<dbReference type="EMBL" id="FMWK01000002">
    <property type="protein sequence ID" value="SCZ77101.1"/>
    <property type="molecule type" value="Genomic_DNA"/>
</dbReference>
<keyword evidence="1" id="KW-1133">Transmembrane helix</keyword>
<proteinExistence type="predicted"/>
<keyword evidence="1" id="KW-0472">Membrane</keyword>
<feature type="transmembrane region" description="Helical" evidence="1">
    <location>
        <begin position="70"/>
        <end position="88"/>
    </location>
</feature>
<dbReference type="Proteomes" id="UP000199428">
    <property type="component" value="Unassembled WGS sequence"/>
</dbReference>
<evidence type="ECO:0000313" key="2">
    <source>
        <dbReference type="EMBL" id="SCZ77101.1"/>
    </source>
</evidence>
<evidence type="ECO:0000313" key="3">
    <source>
        <dbReference type="Proteomes" id="UP000199428"/>
    </source>
</evidence>
<reference evidence="2 3" key="1">
    <citation type="submission" date="2016-10" db="EMBL/GenBank/DDBJ databases">
        <authorList>
            <person name="de Groot N.N."/>
        </authorList>
    </citation>
    <scope>NUCLEOTIDE SEQUENCE [LARGE SCALE GENOMIC DNA]</scope>
    <source>
        <strain evidence="2 3">DSM 10317</strain>
    </source>
</reference>
<organism evidence="2 3">
    <name type="scientific">Pseudobutyrivibrio xylanivorans</name>
    <dbReference type="NCBI Taxonomy" id="185007"/>
    <lineage>
        <taxon>Bacteria</taxon>
        <taxon>Bacillati</taxon>
        <taxon>Bacillota</taxon>
        <taxon>Clostridia</taxon>
        <taxon>Lachnospirales</taxon>
        <taxon>Lachnospiraceae</taxon>
        <taxon>Pseudobutyrivibrio</taxon>
    </lineage>
</organism>
<evidence type="ECO:0000256" key="1">
    <source>
        <dbReference type="SAM" id="Phobius"/>
    </source>
</evidence>
<accession>A0A1G5RUI5</accession>
<keyword evidence="1" id="KW-0812">Transmembrane</keyword>
<dbReference type="RefSeq" id="WP_090161113.1">
    <property type="nucleotide sequence ID" value="NZ_FMWK01000002.1"/>
</dbReference>
<protein>
    <submittedName>
        <fullName evidence="2">Uncharacterized protein</fullName>
    </submittedName>
</protein>
<name>A0A1G5RUI5_PSEXY</name>
<dbReference type="AlphaFoldDB" id="A0A1G5RUI5"/>
<feature type="transmembrane region" description="Helical" evidence="1">
    <location>
        <begin position="12"/>
        <end position="31"/>
    </location>
</feature>
<gene>
    <name evidence="2" type="ORF">SAMN02910350_00607</name>
</gene>
<sequence>MKNGFTLGKVKRIFGVVFIIAVLALVIYIMANGLGLIDSLEFGAGAYYYADIPQFSKYVNVDHFKSEFPMWVHIALFLIWGAFMYKVWSWLEKKL</sequence>